<feature type="domain" description="Nuclear factor related to kappa-B-binding protein winged helix-like" evidence="2">
    <location>
        <begin position="319"/>
        <end position="419"/>
    </location>
</feature>
<feature type="region of interest" description="Disordered" evidence="1">
    <location>
        <begin position="699"/>
        <end position="742"/>
    </location>
</feature>
<feature type="compositionally biased region" description="Low complexity" evidence="1">
    <location>
        <begin position="714"/>
        <end position="723"/>
    </location>
</feature>
<dbReference type="Pfam" id="PF14465">
    <property type="entry name" value="WHD_1st_NFRKB"/>
    <property type="match status" value="1"/>
</dbReference>
<dbReference type="InterPro" id="IPR025220">
    <property type="entry name" value="NFRKB_WH_1"/>
</dbReference>
<dbReference type="CDD" id="cd21865">
    <property type="entry name" value="DEUBAD_NFRKB"/>
    <property type="match status" value="1"/>
</dbReference>
<accession>A0A1W2VRV8</accession>
<feature type="compositionally biased region" description="Pro residues" evidence="1">
    <location>
        <begin position="724"/>
        <end position="742"/>
    </location>
</feature>
<evidence type="ECO:0000259" key="2">
    <source>
        <dbReference type="Pfam" id="PF14465"/>
    </source>
</evidence>
<accession>Q4H347</accession>
<dbReference type="InterPro" id="IPR038106">
    <property type="entry name" value="NFRKB_winged_sf"/>
</dbReference>
<name>Q4H347_CIOIN</name>
<protein>
    <submittedName>
        <fullName evidence="4">Nuclear factor related to kappaB binding protein</fullName>
    </submittedName>
</protein>
<evidence type="ECO:0000256" key="1">
    <source>
        <dbReference type="SAM" id="MobiDB-lite"/>
    </source>
</evidence>
<proteinExistence type="evidence at transcript level"/>
<dbReference type="InterPro" id="IPR057748">
    <property type="entry name" value="NFRKB_WH_2"/>
</dbReference>
<dbReference type="GO" id="GO:0031011">
    <property type="term" value="C:Ino80 complex"/>
    <property type="evidence" value="ECO:0007669"/>
    <property type="project" value="InterPro"/>
</dbReference>
<sequence>MSQIVIDGEVITWPRCLVENPSLLKEVLTMDVWETLSDEHRKCLSETLPEFMTEDDRTETVRLLLTGEDLSQFPEVNTGSGNPLSKFVEKLNDGYFTSNAYRLRKSYKRAIKAKSMLSKHQYFHQLLKDIVVSRQCHLAVHQSPHSLKLSKLHQHQEPIKDWLKLGRDSKEIYQKILREIKTNILSNSSFTAEDLLSSDNEDDDVIEESNRDQYFEMLIRHKLRRASLDICPDMATNGIKLSEVYSRTFNSNKKLPRTGLLGKRKKWESGLKLATQKRIKKSIQTISAKRRKTTEGRFELGSKQEVANKTRTKTMPACFFELIRDVIKLSTDKTLTSVKQLVADWSVSSEASRYHWTTKRPDWSKSVESALQFMACPHNDRDETKNFHPVVIESNGSWRLIPFTNGNARKILSNMCRVWMNEEVGSSFDDLSFHSQERHRYKTPHRAYVYTINGKRYVVPPVKGSSGLIKQGRTAREHCLLKSERPHQVTLLALTRDAVARMDGGSGTRNDVCNLVRKSQYLADVVSDAQIHAAVSGALDSLHYEDDPCVKFDASKRAWLYLHSARSIQELERVHAKQLLAPKKKKIREKFQKKSLKVLEKVGRVEGQLQQEVGTKTETSGPRTIQLTQKQLIEITKKLSQQQGSEARQNEGQPSLKLILKSSNFDQKPSVEFSRDEALPSNQHRPQVLTPAALKQLSEHLSAVSSRPIKIVHQPHPQQSHPQQPHPQQPHPEQPHPQQPHP</sequence>
<dbReference type="Gene3D" id="1.10.10.2430">
    <property type="entry name" value="NFRKB winged helix-like domain"/>
    <property type="match status" value="1"/>
</dbReference>
<dbReference type="OrthoDB" id="70874at2759"/>
<reference evidence="4" key="3">
    <citation type="submission" date="2005-04" db="EMBL/GenBank/DDBJ databases">
        <title>Expressed genes in Ciona intestinalis.</title>
        <authorList>
            <person name="Satou Y."/>
        </authorList>
    </citation>
    <scope>NUCLEOTIDE SEQUENCE</scope>
</reference>
<dbReference type="InterPro" id="IPR024867">
    <property type="entry name" value="NFRKB"/>
</dbReference>
<dbReference type="KEGG" id="cin:778693"/>
<dbReference type="AlphaFoldDB" id="Q4H347"/>
<organism evidence="4">
    <name type="scientific">Ciona intestinalis</name>
    <name type="common">Transparent sea squirt</name>
    <name type="synonym">Ascidia intestinalis</name>
    <dbReference type="NCBI Taxonomy" id="7719"/>
    <lineage>
        <taxon>Eukaryota</taxon>
        <taxon>Metazoa</taxon>
        <taxon>Chordata</taxon>
        <taxon>Tunicata</taxon>
        <taxon>Ascidiacea</taxon>
        <taxon>Phlebobranchia</taxon>
        <taxon>Cionidae</taxon>
        <taxon>Ciona</taxon>
    </lineage>
</organism>
<gene>
    <name evidence="4" type="primary">Ci-NFRKB</name>
</gene>
<reference evidence="4" key="1">
    <citation type="journal article" date="2003" name="Dev. Genes Evol.">
        <title>Genomewide surveys of developmentally relevant genes in Ciona intestinalis.</title>
        <authorList>
            <person name="Satou Y."/>
            <person name="Satoh N."/>
        </authorList>
    </citation>
    <scope>NUCLEOTIDE SEQUENCE</scope>
</reference>
<dbReference type="PANTHER" id="PTHR13052">
    <property type="entry name" value="NFRKB-RELATED"/>
    <property type="match status" value="1"/>
</dbReference>
<reference evidence="4" key="2">
    <citation type="journal article" date="2004" name="Development">
        <title>Gene expression profiles of transcription factors and signaling molecules in the ascidian embryo: towards a comprehensive understanding of gene networks.</title>
        <authorList>
            <person name="Imai K.S."/>
            <person name="Hino K."/>
            <person name="Yagi K."/>
            <person name="Satoh N."/>
            <person name="Satou Y."/>
        </authorList>
    </citation>
    <scope>NUCLEOTIDE SEQUENCE</scope>
</reference>
<dbReference type="Pfam" id="PF25793">
    <property type="entry name" value="WHD_2nd_NFRKB"/>
    <property type="match status" value="1"/>
</dbReference>
<evidence type="ECO:0000259" key="3">
    <source>
        <dbReference type="Pfam" id="PF25793"/>
    </source>
</evidence>
<dbReference type="EMBL" id="AB210575">
    <property type="protein sequence ID" value="BAE06580.1"/>
    <property type="molecule type" value="mRNA"/>
</dbReference>
<feature type="domain" description="Nuclear factor related to kappa-B-binding protein second winged helix" evidence="3">
    <location>
        <begin position="432"/>
        <end position="567"/>
    </location>
</feature>
<evidence type="ECO:0000313" key="4">
    <source>
        <dbReference type="EMBL" id="BAE06580.1"/>
    </source>
</evidence>